<comment type="caution">
    <text evidence="2">The sequence shown here is derived from an EMBL/GenBank/DDBJ whole genome shotgun (WGS) entry which is preliminary data.</text>
</comment>
<gene>
    <name evidence="2" type="ORF">M9Y10_003523</name>
</gene>
<name>A0ABR2JPL1_9EUKA</name>
<keyword evidence="3" id="KW-1185">Reference proteome</keyword>
<dbReference type="SUPFAM" id="SSF56112">
    <property type="entry name" value="Protein kinase-like (PK-like)"/>
    <property type="match status" value="1"/>
</dbReference>
<dbReference type="PROSITE" id="PS50011">
    <property type="entry name" value="PROTEIN_KINASE_DOM"/>
    <property type="match status" value="1"/>
</dbReference>
<organism evidence="2 3">
    <name type="scientific">Tritrichomonas musculus</name>
    <dbReference type="NCBI Taxonomy" id="1915356"/>
    <lineage>
        <taxon>Eukaryota</taxon>
        <taxon>Metamonada</taxon>
        <taxon>Parabasalia</taxon>
        <taxon>Tritrichomonadida</taxon>
        <taxon>Tritrichomonadidae</taxon>
        <taxon>Tritrichomonas</taxon>
    </lineage>
</organism>
<dbReference type="PANTHER" id="PTHR23257">
    <property type="entry name" value="SERINE-THREONINE PROTEIN KINASE"/>
    <property type="match status" value="1"/>
</dbReference>
<evidence type="ECO:0000313" key="2">
    <source>
        <dbReference type="EMBL" id="KAK8880829.1"/>
    </source>
</evidence>
<dbReference type="Proteomes" id="UP001470230">
    <property type="component" value="Unassembled WGS sequence"/>
</dbReference>
<reference evidence="2 3" key="1">
    <citation type="submission" date="2024-04" db="EMBL/GenBank/DDBJ databases">
        <title>Tritrichomonas musculus Genome.</title>
        <authorList>
            <person name="Alves-Ferreira E."/>
            <person name="Grigg M."/>
            <person name="Lorenzi H."/>
            <person name="Galac M."/>
        </authorList>
    </citation>
    <scope>NUCLEOTIDE SEQUENCE [LARGE SCALE GENOMIC DNA]</scope>
    <source>
        <strain evidence="2 3">EAF2021</strain>
    </source>
</reference>
<accession>A0ABR2JPL1</accession>
<evidence type="ECO:0000313" key="3">
    <source>
        <dbReference type="Proteomes" id="UP001470230"/>
    </source>
</evidence>
<dbReference type="Gene3D" id="1.10.510.10">
    <property type="entry name" value="Transferase(Phosphotransferase) domain 1"/>
    <property type="match status" value="1"/>
</dbReference>
<protein>
    <recommendedName>
        <fullName evidence="1">Protein kinase domain-containing protein</fullName>
    </recommendedName>
</protein>
<proteinExistence type="predicted"/>
<dbReference type="InterPro" id="IPR001245">
    <property type="entry name" value="Ser-Thr/Tyr_kinase_cat_dom"/>
</dbReference>
<feature type="domain" description="Protein kinase" evidence="1">
    <location>
        <begin position="1"/>
        <end position="111"/>
    </location>
</feature>
<evidence type="ECO:0000259" key="1">
    <source>
        <dbReference type="PROSITE" id="PS50011"/>
    </source>
</evidence>
<dbReference type="InterPro" id="IPR000719">
    <property type="entry name" value="Prot_kinase_dom"/>
</dbReference>
<dbReference type="InterPro" id="IPR011009">
    <property type="entry name" value="Kinase-like_dom_sf"/>
</dbReference>
<sequence>MSILSTRERDFNAIQISPEILKNEKNNEKSDVHSYSMIVYEIMTNEIPFKNIDNKVDLYNKVVKNKSRPIIKESIPYIYRYFMEICWSDEPEKRPSFDIIVSNLEKNREFITAEINSKEYFNYVKYVSKNIDK</sequence>
<dbReference type="InterPro" id="IPR050167">
    <property type="entry name" value="Ser_Thr_protein_kinase"/>
</dbReference>
<dbReference type="EMBL" id="JAPFFF010000010">
    <property type="protein sequence ID" value="KAK8880829.1"/>
    <property type="molecule type" value="Genomic_DNA"/>
</dbReference>
<dbReference type="Pfam" id="PF07714">
    <property type="entry name" value="PK_Tyr_Ser-Thr"/>
    <property type="match status" value="1"/>
</dbReference>